<dbReference type="PROSITE" id="PS50175">
    <property type="entry name" value="ASP_PROT_RETROV"/>
    <property type="match status" value="1"/>
</dbReference>
<dbReference type="PROSITE" id="PS50158">
    <property type="entry name" value="ZF_CCHC"/>
    <property type="match status" value="1"/>
</dbReference>
<protein>
    <recommendedName>
        <fullName evidence="9">CCHC-type domain-containing protein</fullName>
    </recommendedName>
</protein>
<evidence type="ECO:0000259" key="5">
    <source>
        <dbReference type="PROSITE" id="PS50158"/>
    </source>
</evidence>
<gene>
    <name evidence="7" type="ORF">M513_10785</name>
</gene>
<sequence length="243" mass="26962">MVSRPSRQISIAEVSAGNRQARLGGDMAGPRTLEEAVRMAVQAEARAKRRKQRVGTCSLVRQEESESDGSGYSANVTAVQRTQATHQTVTSNDRLESRMSRLETQLREVLTKLEQQSLTSVAKGAQGSALREPPTGTPRKNARCFRCGQRGHWRRDCSKNRGLKKSSSRSSYCCEWRNKVSDAYTAVIPQTSSNITRVTRLIIRGQLEQSEVNMLVDSGADWSIIREDTLRKVAPSAIRTLIG</sequence>
<dbReference type="InterPro" id="IPR036875">
    <property type="entry name" value="Znf_CCHC_sf"/>
</dbReference>
<keyword evidence="2" id="KW-0479">Metal-binding</keyword>
<dbReference type="Gene3D" id="4.10.60.10">
    <property type="entry name" value="Zinc finger, CCHC-type"/>
    <property type="match status" value="1"/>
</dbReference>
<evidence type="ECO:0000256" key="4">
    <source>
        <dbReference type="SAM" id="MobiDB-lite"/>
    </source>
</evidence>
<keyword evidence="2" id="KW-0863">Zinc-finger</keyword>
<feature type="domain" description="CCHC-type" evidence="5">
    <location>
        <begin position="143"/>
        <end position="159"/>
    </location>
</feature>
<feature type="domain" description="Peptidase A2" evidence="6">
    <location>
        <begin position="212"/>
        <end position="243"/>
    </location>
</feature>
<keyword evidence="8" id="KW-1185">Reference proteome</keyword>
<evidence type="ECO:0000256" key="1">
    <source>
        <dbReference type="ARBA" id="ARBA00022801"/>
    </source>
</evidence>
<dbReference type="SUPFAM" id="SSF50630">
    <property type="entry name" value="Acid proteases"/>
    <property type="match status" value="1"/>
</dbReference>
<accession>A0A085LTJ7</accession>
<dbReference type="InterPro" id="IPR001969">
    <property type="entry name" value="Aspartic_peptidase_AS"/>
</dbReference>
<reference evidence="7 8" key="1">
    <citation type="journal article" date="2014" name="Nat. Genet.">
        <title>Genome and transcriptome of the porcine whipworm Trichuris suis.</title>
        <authorList>
            <person name="Jex A.R."/>
            <person name="Nejsum P."/>
            <person name="Schwarz E.M."/>
            <person name="Hu L."/>
            <person name="Young N.D."/>
            <person name="Hall R.S."/>
            <person name="Korhonen P.K."/>
            <person name="Liao S."/>
            <person name="Thamsborg S."/>
            <person name="Xia J."/>
            <person name="Xu P."/>
            <person name="Wang S."/>
            <person name="Scheerlinck J.P."/>
            <person name="Hofmann A."/>
            <person name="Sternberg P.W."/>
            <person name="Wang J."/>
            <person name="Gasser R.B."/>
        </authorList>
    </citation>
    <scope>NUCLEOTIDE SEQUENCE [LARGE SCALE GENOMIC DNA]</scope>
    <source>
        <strain evidence="7">DCEP-RM93M</strain>
    </source>
</reference>
<evidence type="ECO:0000313" key="7">
    <source>
        <dbReference type="EMBL" id="KFD48293.1"/>
    </source>
</evidence>
<dbReference type="GO" id="GO:0019899">
    <property type="term" value="F:enzyme binding"/>
    <property type="evidence" value="ECO:0007669"/>
    <property type="project" value="UniProtKB-ARBA"/>
</dbReference>
<dbReference type="SUPFAM" id="SSF57756">
    <property type="entry name" value="Retrovirus zinc finger-like domains"/>
    <property type="match status" value="1"/>
</dbReference>
<dbReference type="GO" id="GO:0006508">
    <property type="term" value="P:proteolysis"/>
    <property type="evidence" value="ECO:0007669"/>
    <property type="project" value="InterPro"/>
</dbReference>
<evidence type="ECO:0000256" key="2">
    <source>
        <dbReference type="PROSITE-ProRule" id="PRU00047"/>
    </source>
</evidence>
<feature type="coiled-coil region" evidence="3">
    <location>
        <begin position="92"/>
        <end position="119"/>
    </location>
</feature>
<evidence type="ECO:0008006" key="9">
    <source>
        <dbReference type="Google" id="ProtNLM"/>
    </source>
</evidence>
<dbReference type="InterPro" id="IPR001995">
    <property type="entry name" value="Peptidase_A2_cat"/>
</dbReference>
<dbReference type="Pfam" id="PF00098">
    <property type="entry name" value="zf-CCHC"/>
    <property type="match status" value="1"/>
</dbReference>
<dbReference type="AlphaFoldDB" id="A0A085LTJ7"/>
<feature type="region of interest" description="Disordered" evidence="4">
    <location>
        <begin position="121"/>
        <end position="142"/>
    </location>
</feature>
<keyword evidence="1" id="KW-0378">Hydrolase</keyword>
<dbReference type="GO" id="GO:0004190">
    <property type="term" value="F:aspartic-type endopeptidase activity"/>
    <property type="evidence" value="ECO:0007669"/>
    <property type="project" value="InterPro"/>
</dbReference>
<dbReference type="GO" id="GO:0008270">
    <property type="term" value="F:zinc ion binding"/>
    <property type="evidence" value="ECO:0007669"/>
    <property type="project" value="UniProtKB-KW"/>
</dbReference>
<dbReference type="GO" id="GO:0003676">
    <property type="term" value="F:nucleic acid binding"/>
    <property type="evidence" value="ECO:0007669"/>
    <property type="project" value="InterPro"/>
</dbReference>
<dbReference type="InterPro" id="IPR001878">
    <property type="entry name" value="Znf_CCHC"/>
</dbReference>
<evidence type="ECO:0000313" key="8">
    <source>
        <dbReference type="Proteomes" id="UP000030764"/>
    </source>
</evidence>
<keyword evidence="2" id="KW-0862">Zinc</keyword>
<evidence type="ECO:0000259" key="6">
    <source>
        <dbReference type="PROSITE" id="PS50175"/>
    </source>
</evidence>
<dbReference type="Proteomes" id="UP000030764">
    <property type="component" value="Unassembled WGS sequence"/>
</dbReference>
<evidence type="ECO:0000256" key="3">
    <source>
        <dbReference type="SAM" id="Coils"/>
    </source>
</evidence>
<name>A0A085LTJ7_9BILA</name>
<organism evidence="7 8">
    <name type="scientific">Trichuris suis</name>
    <name type="common">pig whipworm</name>
    <dbReference type="NCBI Taxonomy" id="68888"/>
    <lineage>
        <taxon>Eukaryota</taxon>
        <taxon>Metazoa</taxon>
        <taxon>Ecdysozoa</taxon>
        <taxon>Nematoda</taxon>
        <taxon>Enoplea</taxon>
        <taxon>Dorylaimia</taxon>
        <taxon>Trichinellida</taxon>
        <taxon>Trichuridae</taxon>
        <taxon>Trichuris</taxon>
    </lineage>
</organism>
<dbReference type="Gene3D" id="2.40.70.10">
    <property type="entry name" value="Acid Proteases"/>
    <property type="match status" value="1"/>
</dbReference>
<keyword evidence="3" id="KW-0175">Coiled coil</keyword>
<dbReference type="SMART" id="SM00343">
    <property type="entry name" value="ZnF_C2HC"/>
    <property type="match status" value="1"/>
</dbReference>
<dbReference type="PROSITE" id="PS00141">
    <property type="entry name" value="ASP_PROTEASE"/>
    <property type="match status" value="1"/>
</dbReference>
<dbReference type="EMBL" id="KL363297">
    <property type="protein sequence ID" value="KFD48293.1"/>
    <property type="molecule type" value="Genomic_DNA"/>
</dbReference>
<dbReference type="InterPro" id="IPR021109">
    <property type="entry name" value="Peptidase_aspartic_dom_sf"/>
</dbReference>
<proteinExistence type="predicted"/>